<organism evidence="4 5">
    <name type="scientific">Pseudokineococcus basanitobsidens</name>
    <dbReference type="NCBI Taxonomy" id="1926649"/>
    <lineage>
        <taxon>Bacteria</taxon>
        <taxon>Bacillati</taxon>
        <taxon>Actinomycetota</taxon>
        <taxon>Actinomycetes</taxon>
        <taxon>Kineosporiales</taxon>
        <taxon>Kineosporiaceae</taxon>
        <taxon>Pseudokineococcus</taxon>
    </lineage>
</organism>
<accession>A0ABU8RL84</accession>
<dbReference type="InterPro" id="IPR005180">
    <property type="entry name" value="DUF302"/>
</dbReference>
<name>A0ABU8RL84_9ACTN</name>
<dbReference type="EMBL" id="JBBIAA010000011">
    <property type="protein sequence ID" value="MEJ5945778.1"/>
    <property type="molecule type" value="Genomic_DNA"/>
</dbReference>
<keyword evidence="2" id="KW-0732">Signal</keyword>
<dbReference type="SUPFAM" id="SSF103247">
    <property type="entry name" value="TT1751-like"/>
    <property type="match status" value="2"/>
</dbReference>
<evidence type="ECO:0000256" key="1">
    <source>
        <dbReference type="SAM" id="MobiDB-lite"/>
    </source>
</evidence>
<feature type="signal peptide" evidence="2">
    <location>
        <begin position="1"/>
        <end position="43"/>
    </location>
</feature>
<keyword evidence="5" id="KW-1185">Reference proteome</keyword>
<evidence type="ECO:0000256" key="2">
    <source>
        <dbReference type="SAM" id="SignalP"/>
    </source>
</evidence>
<dbReference type="CDD" id="cd14797">
    <property type="entry name" value="DUF302"/>
    <property type="match status" value="2"/>
</dbReference>
<evidence type="ECO:0000259" key="3">
    <source>
        <dbReference type="Pfam" id="PF03625"/>
    </source>
</evidence>
<dbReference type="InterPro" id="IPR035923">
    <property type="entry name" value="TT1751-like_sf"/>
</dbReference>
<sequence>MLRRTRPSPTPTTRPSPVGWSRAGAVAAAAGAAVLALATAAPAAATGTPTGEPPEVPGLVVYASDTDVDATAQAVQDALSANGMVTAVLDHQENAASVGMELRPTTLVVGGAPPVGTPLLQASQRAGVDLPQKFLAWEDEAGDVWLGYNSAEHVAVQAGLPADDPTTEALATASATIAAAASGSEEPATEGAPVEELDGYLADRPSDAADVDAAIARYQEATTSAGLSQVALVDHAAAAASIGEVLRPTQVLLAGNPAAGTPLIQAAQTMGIDLPTRYLAWEDESGQVRVGNVDVGALARRHGVEDVSTLAMVRQATAGFTAAAAGGMVAPEGGVDTGAGGAVGGVDDASWLLPAGLALLAAGGAVLVARRRVG</sequence>
<feature type="chain" id="PRO_5046512995" evidence="2">
    <location>
        <begin position="44"/>
        <end position="374"/>
    </location>
</feature>
<dbReference type="RefSeq" id="WP_339575162.1">
    <property type="nucleotide sequence ID" value="NZ_JBBIAA010000011.1"/>
</dbReference>
<comment type="caution">
    <text evidence="4">The sequence shown here is derived from an EMBL/GenBank/DDBJ whole genome shotgun (WGS) entry which is preliminary data.</text>
</comment>
<dbReference type="Gene3D" id="3.30.310.70">
    <property type="entry name" value="TT1751-like domain"/>
    <property type="match status" value="2"/>
</dbReference>
<feature type="domain" description="DUF302" evidence="3">
    <location>
        <begin position="89"/>
        <end position="149"/>
    </location>
</feature>
<feature type="region of interest" description="Disordered" evidence="1">
    <location>
        <begin position="1"/>
        <end position="20"/>
    </location>
</feature>
<dbReference type="Pfam" id="PF03625">
    <property type="entry name" value="DUF302"/>
    <property type="match status" value="2"/>
</dbReference>
<protein>
    <submittedName>
        <fullName evidence="4">DUF302 domain-containing protein</fullName>
    </submittedName>
</protein>
<dbReference type="PANTHER" id="PTHR38342">
    <property type="entry name" value="SLR5037 PROTEIN"/>
    <property type="match status" value="1"/>
</dbReference>
<dbReference type="Proteomes" id="UP001387100">
    <property type="component" value="Unassembled WGS sequence"/>
</dbReference>
<gene>
    <name evidence="4" type="ORF">WDZ17_10795</name>
</gene>
<feature type="domain" description="DUF302" evidence="3">
    <location>
        <begin position="233"/>
        <end position="293"/>
    </location>
</feature>
<dbReference type="PANTHER" id="PTHR38342:SF2">
    <property type="entry name" value="INNER MEMBRANE OR EXPORTED"/>
    <property type="match status" value="1"/>
</dbReference>
<evidence type="ECO:0000313" key="5">
    <source>
        <dbReference type="Proteomes" id="UP001387100"/>
    </source>
</evidence>
<evidence type="ECO:0000313" key="4">
    <source>
        <dbReference type="EMBL" id="MEJ5945778.1"/>
    </source>
</evidence>
<proteinExistence type="predicted"/>
<reference evidence="4 5" key="1">
    <citation type="journal article" date="2017" name="Int. J. Syst. Evol. Microbiol.">
        <title>Pseudokineococcus basanitobsidens sp. nov., isolated from volcanic rock.</title>
        <authorList>
            <person name="Lee D.W."/>
            <person name="Park M.Y."/>
            <person name="Kim J.J."/>
            <person name="Kim B.S."/>
        </authorList>
    </citation>
    <scope>NUCLEOTIDE SEQUENCE [LARGE SCALE GENOMIC DNA]</scope>
    <source>
        <strain evidence="4 5">DSM 103726</strain>
    </source>
</reference>